<dbReference type="InterPro" id="IPR036393">
    <property type="entry name" value="AceGlu_kinase-like_sf"/>
</dbReference>
<dbReference type="InterPro" id="IPR001048">
    <property type="entry name" value="Asp/Glu/Uridylate_kinase"/>
</dbReference>
<evidence type="ECO:0000256" key="5">
    <source>
        <dbReference type="ARBA" id="ARBA00022679"/>
    </source>
</evidence>
<dbReference type="InterPro" id="IPR011817">
    <property type="entry name" value="Uridylate_kinase"/>
</dbReference>
<dbReference type="InterPro" id="IPR015963">
    <property type="entry name" value="Uridylate_kinase_bac"/>
</dbReference>
<dbReference type="HAMAP" id="MF_01220_B">
    <property type="entry name" value="PyrH_B"/>
    <property type="match status" value="1"/>
</dbReference>
<dbReference type="Proteomes" id="UP000251692">
    <property type="component" value="Unassembled WGS sequence"/>
</dbReference>
<evidence type="ECO:0000256" key="11">
    <source>
        <dbReference type="HAMAP-Rule" id="MF_01220"/>
    </source>
</evidence>
<evidence type="ECO:0000256" key="3">
    <source>
        <dbReference type="ARBA" id="ARBA00007614"/>
    </source>
</evidence>
<dbReference type="GO" id="GO:0044210">
    <property type="term" value="P:'de novo' CTP biosynthetic process"/>
    <property type="evidence" value="ECO:0007669"/>
    <property type="project" value="UniProtKB-UniRule"/>
</dbReference>
<reference evidence="13 14" key="2">
    <citation type="submission" date="2018-07" db="EMBL/GenBank/DDBJ databases">
        <title>Pontibacter sp. 2b14 genomic sequence and assembly.</title>
        <authorList>
            <person name="Du Z.-J."/>
        </authorList>
    </citation>
    <scope>NUCLEOTIDE SEQUENCE [LARGE SCALE GENOMIC DNA]</scope>
    <source>
        <strain evidence="13 14">2b14</strain>
    </source>
</reference>
<dbReference type="UniPathway" id="UPA00159">
    <property type="reaction ID" value="UER00275"/>
</dbReference>
<comment type="activity regulation">
    <text evidence="11">Inhibited by UTP.</text>
</comment>
<dbReference type="Pfam" id="PF00696">
    <property type="entry name" value="AA_kinase"/>
    <property type="match status" value="1"/>
</dbReference>
<comment type="function">
    <text evidence="11">Catalyzes the reversible phosphorylation of UMP to UDP.</text>
</comment>
<comment type="caution">
    <text evidence="11">Lacks conserved residue(s) required for the propagation of feature annotation.</text>
</comment>
<gene>
    <name evidence="11" type="primary">pyrH</name>
    <name evidence="13" type="ORF">DP923_02170</name>
</gene>
<evidence type="ECO:0000256" key="6">
    <source>
        <dbReference type="ARBA" id="ARBA00022741"/>
    </source>
</evidence>
<comment type="pathway">
    <text evidence="2 11">Pyrimidine metabolism; CTP biosynthesis via de novo pathway; UDP from UMP (UMPK route): step 1/1.</text>
</comment>
<feature type="binding site" evidence="11">
    <location>
        <position position="52"/>
    </location>
    <ligand>
        <name>ATP</name>
        <dbReference type="ChEBI" id="CHEBI:30616"/>
    </ligand>
</feature>
<feature type="binding site" evidence="11">
    <location>
        <position position="56"/>
    </location>
    <ligand>
        <name>ATP</name>
        <dbReference type="ChEBI" id="CHEBI:30616"/>
    </ligand>
</feature>
<dbReference type="PANTHER" id="PTHR42833:SF4">
    <property type="entry name" value="URIDYLATE KINASE PUMPKIN, CHLOROPLASTIC"/>
    <property type="match status" value="1"/>
</dbReference>
<evidence type="ECO:0000256" key="2">
    <source>
        <dbReference type="ARBA" id="ARBA00004791"/>
    </source>
</evidence>
<evidence type="ECO:0000313" key="13">
    <source>
        <dbReference type="EMBL" id="RAU83893.1"/>
    </source>
</evidence>
<dbReference type="RefSeq" id="WP_112303928.1">
    <property type="nucleotide sequence ID" value="NZ_QMDV01000001.1"/>
</dbReference>
<dbReference type="SUPFAM" id="SSF53633">
    <property type="entry name" value="Carbamate kinase-like"/>
    <property type="match status" value="1"/>
</dbReference>
<dbReference type="OrthoDB" id="9807458at2"/>
<keyword evidence="8 11" id="KW-0067">ATP-binding</keyword>
<proteinExistence type="inferred from homology"/>
<accession>A0A364RHX9</accession>
<protein>
    <recommendedName>
        <fullName evidence="11">Uridylate kinase</fullName>
        <shortName evidence="11">UK</shortName>
        <ecNumber evidence="11">2.7.4.22</ecNumber>
    </recommendedName>
    <alternativeName>
        <fullName evidence="11">Uridine monophosphate kinase</fullName>
        <shortName evidence="11">UMP kinase</shortName>
        <shortName evidence="11">UMPK</shortName>
    </alternativeName>
</protein>
<dbReference type="PIRSF" id="PIRSF005650">
    <property type="entry name" value="Uridylate_kin"/>
    <property type="match status" value="1"/>
</dbReference>
<keyword evidence="4 11" id="KW-0963">Cytoplasm</keyword>
<dbReference type="FunFam" id="3.40.1160.10:FF:000001">
    <property type="entry name" value="Uridylate kinase"/>
    <property type="match status" value="1"/>
</dbReference>
<evidence type="ECO:0000259" key="12">
    <source>
        <dbReference type="Pfam" id="PF00696"/>
    </source>
</evidence>
<feature type="binding site" evidence="11">
    <location>
        <position position="165"/>
    </location>
    <ligand>
        <name>ATP</name>
        <dbReference type="ChEBI" id="CHEBI:30616"/>
    </ligand>
</feature>
<dbReference type="CDD" id="cd04254">
    <property type="entry name" value="AAK_UMPK-PyrH-Ec"/>
    <property type="match status" value="1"/>
</dbReference>
<name>A0A364RHX9_9BACT</name>
<comment type="subcellular location">
    <subcellularLocation>
        <location evidence="1 11">Cytoplasm</location>
    </subcellularLocation>
</comment>
<dbReference type="Gene3D" id="3.40.1160.10">
    <property type="entry name" value="Acetylglutamate kinase-like"/>
    <property type="match status" value="1"/>
</dbReference>
<dbReference type="GO" id="GO:0006225">
    <property type="term" value="P:UDP biosynthetic process"/>
    <property type="evidence" value="ECO:0007669"/>
    <property type="project" value="TreeGrafter"/>
</dbReference>
<dbReference type="GO" id="GO:0005737">
    <property type="term" value="C:cytoplasm"/>
    <property type="evidence" value="ECO:0007669"/>
    <property type="project" value="UniProtKB-SubCell"/>
</dbReference>
<keyword evidence="6 11" id="KW-0547">Nucleotide-binding</keyword>
<keyword evidence="14" id="KW-1185">Reference proteome</keyword>
<dbReference type="EMBL" id="QMDV01000001">
    <property type="protein sequence ID" value="RAU83893.1"/>
    <property type="molecule type" value="Genomic_DNA"/>
</dbReference>
<evidence type="ECO:0000256" key="9">
    <source>
        <dbReference type="ARBA" id="ARBA00022975"/>
    </source>
</evidence>
<comment type="subunit">
    <text evidence="11">Homohexamer.</text>
</comment>
<dbReference type="EC" id="2.7.4.22" evidence="11"/>
<feature type="binding site" evidence="11">
    <location>
        <begin position="9"/>
        <end position="12"/>
    </location>
    <ligand>
        <name>ATP</name>
        <dbReference type="ChEBI" id="CHEBI:30616"/>
    </ligand>
</feature>
<comment type="caution">
    <text evidence="13">The sequence shown here is derived from an EMBL/GenBank/DDBJ whole genome shotgun (WGS) entry which is preliminary data.</text>
</comment>
<feature type="binding site" evidence="11">
    <location>
        <position position="168"/>
    </location>
    <ligand>
        <name>ATP</name>
        <dbReference type="ChEBI" id="CHEBI:30616"/>
    </ligand>
</feature>
<dbReference type="NCBIfam" id="TIGR02075">
    <property type="entry name" value="pyrH_bact"/>
    <property type="match status" value="1"/>
</dbReference>
<evidence type="ECO:0000256" key="8">
    <source>
        <dbReference type="ARBA" id="ARBA00022840"/>
    </source>
</evidence>
<dbReference type="AlphaFoldDB" id="A0A364RHX9"/>
<keyword evidence="9 11" id="KW-0665">Pyrimidine biosynthesis</keyword>
<dbReference type="GO" id="GO:0005524">
    <property type="term" value="F:ATP binding"/>
    <property type="evidence" value="ECO:0007669"/>
    <property type="project" value="UniProtKB-KW"/>
</dbReference>
<feature type="domain" description="Aspartate/glutamate/uridylate kinase" evidence="12">
    <location>
        <begin position="4"/>
        <end position="213"/>
    </location>
</feature>
<evidence type="ECO:0000256" key="10">
    <source>
        <dbReference type="ARBA" id="ARBA00047767"/>
    </source>
</evidence>
<feature type="binding site" evidence="11">
    <location>
        <position position="51"/>
    </location>
    <ligand>
        <name>UMP</name>
        <dbReference type="ChEBI" id="CHEBI:57865"/>
    </ligand>
</feature>
<reference evidence="13 14" key="1">
    <citation type="submission" date="2018-06" db="EMBL/GenBank/DDBJ databases">
        <authorList>
            <person name="Liu Z.-W."/>
        </authorList>
    </citation>
    <scope>NUCLEOTIDE SEQUENCE [LARGE SCALE GENOMIC DNA]</scope>
    <source>
        <strain evidence="13 14">2b14</strain>
    </source>
</reference>
<evidence type="ECO:0000313" key="14">
    <source>
        <dbReference type="Proteomes" id="UP000251692"/>
    </source>
</evidence>
<dbReference type="GO" id="GO:0033862">
    <property type="term" value="F:UMP kinase activity"/>
    <property type="evidence" value="ECO:0007669"/>
    <property type="project" value="UniProtKB-EC"/>
</dbReference>
<feature type="binding site" evidence="11">
    <location>
        <position position="71"/>
    </location>
    <ligand>
        <name>UMP</name>
        <dbReference type="ChEBI" id="CHEBI:57865"/>
    </ligand>
</feature>
<keyword evidence="7 11" id="KW-0418">Kinase</keyword>
<evidence type="ECO:0000256" key="7">
    <source>
        <dbReference type="ARBA" id="ARBA00022777"/>
    </source>
</evidence>
<comment type="similarity">
    <text evidence="3 11">Belongs to the UMP kinase family.</text>
</comment>
<sequence length="244" mass="26773">MKYKRILLKLSGESLMGEQQYGIDSGMLLKYAQEIKEVSAMGVEVAVVIGGGNIFRGVQADEFGLDRVQGDYMGMLATVINSMALQSALEKAGVYTRLLSGINIQQVCEPYIRRRAVRHLEKGRVVIFGAGIGSPYFTTDSAASLRAIEIEADVVLKGTRVDGIYSADPEKDPNAEFYSNISFKDVFEKGLNVMDMTAFTLCKENNLPIIVFNMNKAGNLKRLVDGESVGTLVSMTDMEETLTQ</sequence>
<evidence type="ECO:0000256" key="1">
    <source>
        <dbReference type="ARBA" id="ARBA00004496"/>
    </source>
</evidence>
<feature type="binding site" evidence="11">
    <location>
        <begin position="132"/>
        <end position="139"/>
    </location>
    <ligand>
        <name>UMP</name>
        <dbReference type="ChEBI" id="CHEBI:57865"/>
    </ligand>
</feature>
<evidence type="ECO:0000256" key="4">
    <source>
        <dbReference type="ARBA" id="ARBA00022490"/>
    </source>
</evidence>
<comment type="catalytic activity">
    <reaction evidence="10 11">
        <text>UMP + ATP = UDP + ADP</text>
        <dbReference type="Rhea" id="RHEA:24400"/>
        <dbReference type="ChEBI" id="CHEBI:30616"/>
        <dbReference type="ChEBI" id="CHEBI:57865"/>
        <dbReference type="ChEBI" id="CHEBI:58223"/>
        <dbReference type="ChEBI" id="CHEBI:456216"/>
        <dbReference type="EC" id="2.7.4.22"/>
    </reaction>
</comment>
<dbReference type="PANTHER" id="PTHR42833">
    <property type="entry name" value="URIDYLATE KINASE"/>
    <property type="match status" value="1"/>
</dbReference>
<keyword evidence="5 11" id="KW-0808">Transferase</keyword>
<organism evidence="13 14">
    <name type="scientific">Pontibacter arcticus</name>
    <dbReference type="NCBI Taxonomy" id="2080288"/>
    <lineage>
        <taxon>Bacteria</taxon>
        <taxon>Pseudomonadati</taxon>
        <taxon>Bacteroidota</taxon>
        <taxon>Cytophagia</taxon>
        <taxon>Cytophagales</taxon>
        <taxon>Hymenobacteraceae</taxon>
        <taxon>Pontibacter</taxon>
    </lineage>
</organism>
<feature type="binding site" evidence="11">
    <location>
        <position position="159"/>
    </location>
    <ligand>
        <name>ATP</name>
        <dbReference type="ChEBI" id="CHEBI:30616"/>
    </ligand>
</feature>